<gene>
    <name evidence="1" type="ORF">CRDW_18950</name>
    <name evidence="2" type="ORF">SAMN05421785_102276</name>
</gene>
<dbReference type="RefSeq" id="WP_076390743.1">
    <property type="nucleotide sequence ID" value="NZ_AP029022.1"/>
</dbReference>
<proteinExistence type="predicted"/>
<evidence type="ECO:0000313" key="1">
    <source>
        <dbReference type="EMBL" id="BEV04521.1"/>
    </source>
</evidence>
<dbReference type="STRING" id="373672.SAMN05421785_102276"/>
<sequence length="145" mass="17499">MSYNVKKIHIGKLIHQKVNEKGIDMYRIEKFLKCSEEEIFSMYQKPSIDTEILLRWSKLLKYDFFRIYVQHIILFSPSEKSKTEAQETQKLPSYRKNVYTKEIINFVLELLNSGLKTKTEITEEYKIPKTTLYKWIEKYNSRNSE</sequence>
<reference evidence="1 4" key="2">
    <citation type="journal article" date="2020" name="Microbes Environ.">
        <title>Synthetic bacterial community of duckweed: a simple and stable system to study plant-microbe interactions.</title>
        <authorList>
            <person name="Ishizawa H."/>
            <person name="Tada M."/>
            <person name="Kuroda M."/>
            <person name="Inoue D."/>
            <person name="Futamata H."/>
            <person name="Ike M."/>
        </authorList>
    </citation>
    <scope>NUCLEOTIDE SEQUENCE [LARGE SCALE GENOMIC DNA]</scope>
    <source>
        <strain evidence="1 4">DW100</strain>
    </source>
</reference>
<dbReference type="SUPFAM" id="SSF46689">
    <property type="entry name" value="Homeodomain-like"/>
    <property type="match status" value="1"/>
</dbReference>
<dbReference type="Gene3D" id="1.10.10.60">
    <property type="entry name" value="Homeodomain-like"/>
    <property type="match status" value="1"/>
</dbReference>
<evidence type="ECO:0000313" key="3">
    <source>
        <dbReference type="Proteomes" id="UP000185781"/>
    </source>
</evidence>
<reference evidence="1" key="3">
    <citation type="submission" date="2023-12" db="EMBL/GenBank/DDBJ databases">
        <title>Complete genome sequences of six duckweed-associated bacterial strains for studying community assembly in synthetic plant microbiome.</title>
        <authorList>
            <person name="Ishizawa H."/>
            <person name="Tada M."/>
            <person name="Tashiro Y."/>
            <person name="Kuroda M."/>
            <person name="Inoue D."/>
            <person name="Dohra H."/>
            <person name="Futamata H."/>
            <person name="Ike M."/>
        </authorList>
    </citation>
    <scope>NUCLEOTIDE SEQUENCE</scope>
    <source>
        <strain evidence="1">DW100</strain>
    </source>
</reference>
<reference evidence="2 3" key="1">
    <citation type="submission" date="2017-01" db="EMBL/GenBank/DDBJ databases">
        <authorList>
            <person name="Mah S.A."/>
            <person name="Swanson W.J."/>
            <person name="Moy G.W."/>
            <person name="Vacquier V.D."/>
        </authorList>
    </citation>
    <scope>NUCLEOTIDE SEQUENCE [LARGE SCALE GENOMIC DNA]</scope>
    <source>
        <strain evidence="2 3">DSM 18014</strain>
    </source>
</reference>
<dbReference type="EMBL" id="AP029022">
    <property type="protein sequence ID" value="BEV04521.1"/>
    <property type="molecule type" value="Genomic_DNA"/>
</dbReference>
<accession>A0A1N7LJ82</accession>
<protein>
    <submittedName>
        <fullName evidence="1">Recombinase family protein</fullName>
    </submittedName>
</protein>
<dbReference type="Proteomes" id="UP000185781">
    <property type="component" value="Unassembled WGS sequence"/>
</dbReference>
<keyword evidence="4" id="KW-1185">Reference proteome</keyword>
<name>A0A1N7LJ82_9FLAO</name>
<dbReference type="OrthoDB" id="799937at2"/>
<organism evidence="2 3">
    <name type="scientific">Chryseobacterium gambrini</name>
    <dbReference type="NCBI Taxonomy" id="373672"/>
    <lineage>
        <taxon>Bacteria</taxon>
        <taxon>Pseudomonadati</taxon>
        <taxon>Bacteroidota</taxon>
        <taxon>Flavobacteriia</taxon>
        <taxon>Flavobacteriales</taxon>
        <taxon>Weeksellaceae</taxon>
        <taxon>Chryseobacterium group</taxon>
        <taxon>Chryseobacterium</taxon>
    </lineage>
</organism>
<dbReference type="EMBL" id="FTOV01000002">
    <property type="protein sequence ID" value="SIS73908.1"/>
    <property type="molecule type" value="Genomic_DNA"/>
</dbReference>
<dbReference type="Proteomes" id="UP001380186">
    <property type="component" value="Chromosome"/>
</dbReference>
<evidence type="ECO:0000313" key="2">
    <source>
        <dbReference type="EMBL" id="SIS73908.1"/>
    </source>
</evidence>
<dbReference type="InterPro" id="IPR009057">
    <property type="entry name" value="Homeodomain-like_sf"/>
</dbReference>
<evidence type="ECO:0000313" key="4">
    <source>
        <dbReference type="Proteomes" id="UP001380186"/>
    </source>
</evidence>
<dbReference type="AlphaFoldDB" id="A0A1N7LJ82"/>